<dbReference type="Gene3D" id="1.10.10.10">
    <property type="entry name" value="Winged helix-like DNA-binding domain superfamily/Winged helix DNA-binding domain"/>
    <property type="match status" value="1"/>
</dbReference>
<dbReference type="Pfam" id="PF08279">
    <property type="entry name" value="HTH_11"/>
    <property type="match status" value="1"/>
</dbReference>
<dbReference type="InterPro" id="IPR051534">
    <property type="entry name" value="CBASS_pafABC_assoc_protein"/>
</dbReference>
<comment type="caution">
    <text evidence="3">The sequence shown here is derived from an EMBL/GenBank/DDBJ whole genome shotgun (WGS) entry which is preliminary data.</text>
</comment>
<dbReference type="InterPro" id="IPR013196">
    <property type="entry name" value="HTH_11"/>
</dbReference>
<dbReference type="InterPro" id="IPR026881">
    <property type="entry name" value="WYL_dom"/>
</dbReference>
<protein>
    <submittedName>
        <fullName evidence="3">YafY family protein</fullName>
    </submittedName>
</protein>
<dbReference type="PANTHER" id="PTHR34580:SF3">
    <property type="entry name" value="PROTEIN PAFB"/>
    <property type="match status" value="1"/>
</dbReference>
<keyword evidence="4" id="KW-1185">Reference proteome</keyword>
<evidence type="ECO:0000313" key="3">
    <source>
        <dbReference type="EMBL" id="GAA0476046.1"/>
    </source>
</evidence>
<sequence>MLEVSERTIYRDMITLAASGVPVDGERGLGYLLREPVFLSPMALSSQELEALTLGMAIVAKAADEELRNAAASLSRKIEGHSALRRRAPAQWGFDVHALDTAQKGLSLLPTIRRSIREERKLSLTYTSLAGESSQRVVRPLQTEYWGSVWTLSAWCEQRGDFRVFRVDQIERCEITDTTFESEPGKTLEDYLALISAQLTGNEEHG</sequence>
<evidence type="ECO:0000259" key="1">
    <source>
        <dbReference type="Pfam" id="PF08279"/>
    </source>
</evidence>
<reference evidence="4" key="1">
    <citation type="journal article" date="2019" name="Int. J. Syst. Evol. Microbiol.">
        <title>The Global Catalogue of Microorganisms (GCM) 10K type strain sequencing project: providing services to taxonomists for standard genome sequencing and annotation.</title>
        <authorList>
            <consortium name="The Broad Institute Genomics Platform"/>
            <consortium name="The Broad Institute Genome Sequencing Center for Infectious Disease"/>
            <person name="Wu L."/>
            <person name="Ma J."/>
        </authorList>
    </citation>
    <scope>NUCLEOTIDE SEQUENCE [LARGE SCALE GENOMIC DNA]</scope>
    <source>
        <strain evidence="4">JCM 14162</strain>
    </source>
</reference>
<dbReference type="EMBL" id="BAAAEM010000002">
    <property type="protein sequence ID" value="GAA0476046.1"/>
    <property type="molecule type" value="Genomic_DNA"/>
</dbReference>
<dbReference type="PROSITE" id="PS52050">
    <property type="entry name" value="WYL"/>
    <property type="match status" value="1"/>
</dbReference>
<dbReference type="Proteomes" id="UP001500713">
    <property type="component" value="Unassembled WGS sequence"/>
</dbReference>
<evidence type="ECO:0000259" key="2">
    <source>
        <dbReference type="Pfam" id="PF13280"/>
    </source>
</evidence>
<dbReference type="Pfam" id="PF13280">
    <property type="entry name" value="WYL"/>
    <property type="match status" value="1"/>
</dbReference>
<name>A0ABP3KC39_9SPHN</name>
<proteinExistence type="predicted"/>
<dbReference type="PANTHER" id="PTHR34580">
    <property type="match status" value="1"/>
</dbReference>
<evidence type="ECO:0000313" key="4">
    <source>
        <dbReference type="Proteomes" id="UP001500713"/>
    </source>
</evidence>
<dbReference type="InterPro" id="IPR036388">
    <property type="entry name" value="WH-like_DNA-bd_sf"/>
</dbReference>
<accession>A0ABP3KC39</accession>
<feature type="domain" description="Helix-turn-helix type 11" evidence="1">
    <location>
        <begin position="2"/>
        <end position="31"/>
    </location>
</feature>
<organism evidence="3 4">
    <name type="scientific">Parasphingorhabdus litoris</name>
    <dbReference type="NCBI Taxonomy" id="394733"/>
    <lineage>
        <taxon>Bacteria</taxon>
        <taxon>Pseudomonadati</taxon>
        <taxon>Pseudomonadota</taxon>
        <taxon>Alphaproteobacteria</taxon>
        <taxon>Sphingomonadales</taxon>
        <taxon>Sphingomonadaceae</taxon>
        <taxon>Parasphingorhabdus</taxon>
    </lineage>
</organism>
<gene>
    <name evidence="3" type="ORF">GCM10009096_17230</name>
</gene>
<feature type="domain" description="WYL" evidence="2">
    <location>
        <begin position="108"/>
        <end position="174"/>
    </location>
</feature>